<evidence type="ECO:0000313" key="3">
    <source>
        <dbReference type="Proteomes" id="UP000399805"/>
    </source>
</evidence>
<reference evidence="2 3" key="1">
    <citation type="submission" date="2019-09" db="EMBL/GenBank/DDBJ databases">
        <authorList>
            <person name="Leyn A S."/>
        </authorList>
    </citation>
    <scope>NUCLEOTIDE SEQUENCE [LARGE SCALE GENOMIC DNA]</scope>
    <source>
        <strain evidence="2">AA231_1</strain>
    </source>
</reference>
<feature type="region of interest" description="Disordered" evidence="1">
    <location>
        <begin position="1"/>
        <end position="22"/>
    </location>
</feature>
<dbReference type="AlphaFoldDB" id="A0A6I8LKN9"/>
<feature type="compositionally biased region" description="Basic and acidic residues" evidence="1">
    <location>
        <begin position="10"/>
        <end position="19"/>
    </location>
</feature>
<proteinExistence type="predicted"/>
<protein>
    <submittedName>
        <fullName evidence="2">Uncharacterized protein</fullName>
    </submittedName>
</protein>
<sequence>MGDEPPPRWWAEDGAHPRPDPAGWWPEADTLHWVHVRPDDDPPG</sequence>
<dbReference type="EMBL" id="CABVGP010000001">
    <property type="protein sequence ID" value="VVJ16146.1"/>
    <property type="molecule type" value="Genomic_DNA"/>
</dbReference>
<accession>A0A6I8LKN9</accession>
<name>A0A6I8LKN9_9PSEU</name>
<organism evidence="2 3">
    <name type="scientific">Amycolatopsis camponoti</name>
    <dbReference type="NCBI Taxonomy" id="2606593"/>
    <lineage>
        <taxon>Bacteria</taxon>
        <taxon>Bacillati</taxon>
        <taxon>Actinomycetota</taxon>
        <taxon>Actinomycetes</taxon>
        <taxon>Pseudonocardiales</taxon>
        <taxon>Pseudonocardiaceae</taxon>
        <taxon>Amycolatopsis</taxon>
    </lineage>
</organism>
<keyword evidence="3" id="KW-1185">Reference proteome</keyword>
<gene>
    <name evidence="2" type="ORF">AA23TX_01167</name>
</gene>
<evidence type="ECO:0000256" key="1">
    <source>
        <dbReference type="SAM" id="MobiDB-lite"/>
    </source>
</evidence>
<dbReference type="Proteomes" id="UP000399805">
    <property type="component" value="Unassembled WGS sequence"/>
</dbReference>
<dbReference type="RefSeq" id="WP_277875373.1">
    <property type="nucleotide sequence ID" value="NZ_CABVGP010000001.1"/>
</dbReference>
<evidence type="ECO:0000313" key="2">
    <source>
        <dbReference type="EMBL" id="VVJ16146.1"/>
    </source>
</evidence>